<dbReference type="OrthoDB" id="10633600at2759"/>
<protein>
    <submittedName>
        <fullName evidence="2">Uncharacterized protein</fullName>
    </submittedName>
</protein>
<evidence type="ECO:0000256" key="1">
    <source>
        <dbReference type="SAM" id="MobiDB-lite"/>
    </source>
</evidence>
<gene>
    <name evidence="2" type="primary">PARPA_04092.1 scaffold 11608</name>
</gene>
<reference evidence="2 3" key="1">
    <citation type="submission" date="2014-09" db="EMBL/GenBank/DDBJ databases">
        <authorList>
            <person name="Ellenberger Sabrina"/>
        </authorList>
    </citation>
    <scope>NUCLEOTIDE SEQUENCE [LARGE SCALE GENOMIC DNA]</scope>
    <source>
        <strain evidence="2 3">CBS 412.66</strain>
    </source>
</reference>
<dbReference type="EMBL" id="LN724060">
    <property type="protein sequence ID" value="CEP10412.1"/>
    <property type="molecule type" value="Genomic_DNA"/>
</dbReference>
<organism evidence="2 3">
    <name type="scientific">Parasitella parasitica</name>
    <dbReference type="NCBI Taxonomy" id="35722"/>
    <lineage>
        <taxon>Eukaryota</taxon>
        <taxon>Fungi</taxon>
        <taxon>Fungi incertae sedis</taxon>
        <taxon>Mucoromycota</taxon>
        <taxon>Mucoromycotina</taxon>
        <taxon>Mucoromycetes</taxon>
        <taxon>Mucorales</taxon>
        <taxon>Mucorineae</taxon>
        <taxon>Mucoraceae</taxon>
        <taxon>Parasitella</taxon>
    </lineage>
</organism>
<sequence length="360" mass="41133">MSYYICNRLEEAIGKCGPTQSVWAIDVLRNYSGAVRQGKSFIVADRVDMYRKMLLYRKPTCYEVIVGGSSVYFYLDIEITLSEDDARFTFPSIHRKIMLLKTMLIKHLDLSFNNIEHENNRIIMQACTLSKFFIHILHRGVIFQDHSCSCAAYVAEFAAYVKNEIFHGIVRHTDETENEDVEMLRAKSRLRNYPAFIDQSVYKRSRQFRTLGSSKILKNRPLILYTGVLTQWSERTGDWFNMTNFDYSTWARTLVVVNDPLSMPVMVVPNEHIPLIAVSRAYNRLYRGSPNDDMLISGRFFIPTCSTSSTRNSDPTSSTSSTSTNSTSNNNSIGVINQLKNTIMLPTIQKGLTSIIDDAV</sequence>
<keyword evidence="3" id="KW-1185">Reference proteome</keyword>
<dbReference type="Proteomes" id="UP000054107">
    <property type="component" value="Unassembled WGS sequence"/>
</dbReference>
<dbReference type="AlphaFoldDB" id="A0A0B7MZ76"/>
<feature type="region of interest" description="Disordered" evidence="1">
    <location>
        <begin position="306"/>
        <end position="331"/>
    </location>
</feature>
<accession>A0A0B7MZ76</accession>
<evidence type="ECO:0000313" key="2">
    <source>
        <dbReference type="EMBL" id="CEP10412.1"/>
    </source>
</evidence>
<evidence type="ECO:0000313" key="3">
    <source>
        <dbReference type="Proteomes" id="UP000054107"/>
    </source>
</evidence>
<proteinExistence type="predicted"/>
<name>A0A0B7MZ76_9FUNG</name>